<sequence length="150" mass="17313">MDVSKSQQLILKRIVNVKAIVTPLWKEEVQQQLQTQITQTDQQLEQLDVQGQRAIAEVQKQSLQPPGPQTAQQIENIQTQVNQKKSELLEQKNQSLQNLQQVQLLELDQEVNQFQLEGFYRVEKGDNLISKMQVEIVLRDGIVEEIRGDI</sequence>
<dbReference type="OrthoDB" id="9804635at2"/>
<comment type="caution">
    <text evidence="2">The sequence shown here is derived from an EMBL/GenBank/DDBJ whole genome shotgun (WGS) entry which is preliminary data.</text>
</comment>
<evidence type="ECO:0008006" key="4">
    <source>
        <dbReference type="Google" id="ProtNLM"/>
    </source>
</evidence>
<evidence type="ECO:0000313" key="2">
    <source>
        <dbReference type="EMBL" id="KST65274.1"/>
    </source>
</evidence>
<dbReference type="AlphaFoldDB" id="A0A0V7ZKU3"/>
<gene>
    <name evidence="2" type="ORF">BC008_20720</name>
</gene>
<dbReference type="Proteomes" id="UP000053372">
    <property type="component" value="Unassembled WGS sequence"/>
</dbReference>
<evidence type="ECO:0000256" key="1">
    <source>
        <dbReference type="SAM" id="Coils"/>
    </source>
</evidence>
<keyword evidence="3" id="KW-1185">Reference proteome</keyword>
<proteinExistence type="predicted"/>
<dbReference type="Gene3D" id="6.10.140.1110">
    <property type="match status" value="1"/>
</dbReference>
<evidence type="ECO:0000313" key="3">
    <source>
        <dbReference type="Proteomes" id="UP000053372"/>
    </source>
</evidence>
<name>A0A0V7ZKU3_9CYAN</name>
<protein>
    <recommendedName>
        <fullName evidence="4">TFIIE beta domain-containing protein</fullName>
    </recommendedName>
</protein>
<dbReference type="Pfam" id="PF11068">
    <property type="entry name" value="YlqD"/>
    <property type="match status" value="1"/>
</dbReference>
<accession>A0A0V7ZKU3</accession>
<feature type="coiled-coil region" evidence="1">
    <location>
        <begin position="74"/>
        <end position="102"/>
    </location>
</feature>
<keyword evidence="1" id="KW-0175">Coiled coil</keyword>
<reference evidence="2 3" key="1">
    <citation type="journal article" date="2015" name="Genome Announc.">
        <title>Draft Genome of the Euendolithic (true boring) Cyanobacterium Mastigocoleus testarum strain BC008.</title>
        <authorList>
            <person name="Guida B.S."/>
            <person name="Garcia-Pichel F."/>
        </authorList>
    </citation>
    <scope>NUCLEOTIDE SEQUENCE [LARGE SCALE GENOMIC DNA]</scope>
    <source>
        <strain evidence="2 3">BC008</strain>
    </source>
</reference>
<dbReference type="EMBL" id="LMTZ01000110">
    <property type="protein sequence ID" value="KST65274.1"/>
    <property type="molecule type" value="Genomic_DNA"/>
</dbReference>
<dbReference type="InterPro" id="IPR021297">
    <property type="entry name" value="YlqD"/>
</dbReference>
<dbReference type="RefSeq" id="WP_027841905.1">
    <property type="nucleotide sequence ID" value="NZ_LMTZ01000110.1"/>
</dbReference>
<organism evidence="2 3">
    <name type="scientific">Mastigocoleus testarum BC008</name>
    <dbReference type="NCBI Taxonomy" id="371196"/>
    <lineage>
        <taxon>Bacteria</taxon>
        <taxon>Bacillati</taxon>
        <taxon>Cyanobacteriota</taxon>
        <taxon>Cyanophyceae</taxon>
        <taxon>Nostocales</taxon>
        <taxon>Hapalosiphonaceae</taxon>
        <taxon>Mastigocoleus</taxon>
    </lineage>
</organism>